<evidence type="ECO:0000313" key="3">
    <source>
        <dbReference type="Proteomes" id="UP001327560"/>
    </source>
</evidence>
<evidence type="ECO:0000256" key="1">
    <source>
        <dbReference type="SAM" id="MobiDB-lite"/>
    </source>
</evidence>
<organism evidence="2 3">
    <name type="scientific">Canna indica</name>
    <name type="common">Indian-shot</name>
    <dbReference type="NCBI Taxonomy" id="4628"/>
    <lineage>
        <taxon>Eukaryota</taxon>
        <taxon>Viridiplantae</taxon>
        <taxon>Streptophyta</taxon>
        <taxon>Embryophyta</taxon>
        <taxon>Tracheophyta</taxon>
        <taxon>Spermatophyta</taxon>
        <taxon>Magnoliopsida</taxon>
        <taxon>Liliopsida</taxon>
        <taxon>Zingiberales</taxon>
        <taxon>Cannaceae</taxon>
        <taxon>Canna</taxon>
    </lineage>
</organism>
<dbReference type="PANTHER" id="PTHR38386:SF6">
    <property type="entry name" value="OS05G0426900 PROTEIN"/>
    <property type="match status" value="1"/>
</dbReference>
<dbReference type="PANTHER" id="PTHR38386">
    <property type="entry name" value="OS05G0426900 PROTEIN"/>
    <property type="match status" value="1"/>
</dbReference>
<feature type="compositionally biased region" description="Polar residues" evidence="1">
    <location>
        <begin position="46"/>
        <end position="64"/>
    </location>
</feature>
<keyword evidence="3" id="KW-1185">Reference proteome</keyword>
<feature type="region of interest" description="Disordered" evidence="1">
    <location>
        <begin position="1"/>
        <end position="64"/>
    </location>
</feature>
<dbReference type="EMBL" id="CP136893">
    <property type="protein sequence ID" value="WOL04476.1"/>
    <property type="molecule type" value="Genomic_DNA"/>
</dbReference>
<proteinExistence type="predicted"/>
<dbReference type="Proteomes" id="UP001327560">
    <property type="component" value="Chromosome 4"/>
</dbReference>
<protein>
    <submittedName>
        <fullName evidence="2">Uncharacterized protein</fullName>
    </submittedName>
</protein>
<feature type="compositionally biased region" description="Basic and acidic residues" evidence="1">
    <location>
        <begin position="24"/>
        <end position="38"/>
    </location>
</feature>
<gene>
    <name evidence="2" type="ORF">Cni_G13197</name>
</gene>
<reference evidence="2 3" key="1">
    <citation type="submission" date="2023-10" db="EMBL/GenBank/DDBJ databases">
        <title>Chromosome-scale genome assembly provides insights into flower coloration mechanisms of Canna indica.</title>
        <authorList>
            <person name="Li C."/>
        </authorList>
    </citation>
    <scope>NUCLEOTIDE SEQUENCE [LARGE SCALE GENOMIC DNA]</scope>
    <source>
        <tissue evidence="2">Flower</tissue>
    </source>
</reference>
<evidence type="ECO:0000313" key="2">
    <source>
        <dbReference type="EMBL" id="WOL04476.1"/>
    </source>
</evidence>
<sequence length="132" mass="14460">MEDAPDHHRPAGSAQDKMSQATDLKLHDHLSWGGERKCGGAPALSRTCSTASQRFRPNGSSSTLRRTFSIRKSASVREGGTYSRIHGDNTTAVGDREDAGNAEEEDHDHGHENKGSNKKNKFTKACKKFFGF</sequence>
<feature type="region of interest" description="Disordered" evidence="1">
    <location>
        <begin position="80"/>
        <end position="120"/>
    </location>
</feature>
<dbReference type="AlphaFoldDB" id="A0AAQ3Q9N3"/>
<name>A0AAQ3Q9N3_9LILI</name>
<accession>A0AAQ3Q9N3</accession>